<dbReference type="FunFam" id="1.20.5.170:FF:000001">
    <property type="entry name" value="Tropomyosin alpha-1 chain isoform 1"/>
    <property type="match status" value="1"/>
</dbReference>
<dbReference type="OrthoDB" id="9664014at2759"/>
<keyword evidence="7" id="KW-0206">Cytoskeleton</keyword>
<evidence type="ECO:0000256" key="7">
    <source>
        <dbReference type="ARBA" id="ARBA00023212"/>
    </source>
</evidence>
<dbReference type="GeneID" id="109692301"/>
<keyword evidence="4 8" id="KW-0175">Coiled coil</keyword>
<evidence type="ECO:0000256" key="4">
    <source>
        <dbReference type="ARBA" id="ARBA00023054"/>
    </source>
</evidence>
<evidence type="ECO:0000256" key="3">
    <source>
        <dbReference type="ARBA" id="ARBA00022990"/>
    </source>
</evidence>
<dbReference type="SUPFAM" id="SSF57997">
    <property type="entry name" value="Tropomyosin"/>
    <property type="match status" value="1"/>
</dbReference>
<dbReference type="Gene3D" id="1.20.5.170">
    <property type="match status" value="1"/>
</dbReference>
<comment type="similarity">
    <text evidence="2">Belongs to the tropomyosin family.</text>
</comment>
<dbReference type="PANTHER" id="PTHR19269">
    <property type="entry name" value="TROPOMYOSIN"/>
    <property type="match status" value="1"/>
</dbReference>
<proteinExistence type="inferred from homology"/>
<feature type="coiled-coil region" evidence="8">
    <location>
        <begin position="187"/>
        <end position="214"/>
    </location>
</feature>
<dbReference type="Gene3D" id="1.20.5.370">
    <property type="match status" value="1"/>
</dbReference>
<accession>A0A8B7VBZ9</accession>
<keyword evidence="3" id="KW-0007">Acetylation</keyword>
<evidence type="ECO:0000256" key="5">
    <source>
        <dbReference type="ARBA" id="ARBA00023179"/>
    </source>
</evidence>
<evidence type="ECO:0000256" key="2">
    <source>
        <dbReference type="ARBA" id="ARBA00009036"/>
    </source>
</evidence>
<name>A0A8B7VBZ9_CASCN</name>
<keyword evidence="6" id="KW-0009">Actin-binding</keyword>
<evidence type="ECO:0000256" key="1">
    <source>
        <dbReference type="ARBA" id="ARBA00004245"/>
    </source>
</evidence>
<dbReference type="KEGG" id="ccan:109692301"/>
<dbReference type="GO" id="GO:0003779">
    <property type="term" value="F:actin binding"/>
    <property type="evidence" value="ECO:0007669"/>
    <property type="project" value="UniProtKB-KW"/>
</dbReference>
<dbReference type="PRINTS" id="PR00194">
    <property type="entry name" value="TROPOMYOSIN"/>
</dbReference>
<organism evidence="9">
    <name type="scientific">Castor canadensis</name>
    <name type="common">American beaver</name>
    <dbReference type="NCBI Taxonomy" id="51338"/>
    <lineage>
        <taxon>Eukaryota</taxon>
        <taxon>Metazoa</taxon>
        <taxon>Chordata</taxon>
        <taxon>Craniata</taxon>
        <taxon>Vertebrata</taxon>
        <taxon>Euteleostomi</taxon>
        <taxon>Mammalia</taxon>
        <taxon>Eutheria</taxon>
        <taxon>Euarchontoglires</taxon>
        <taxon>Glires</taxon>
        <taxon>Rodentia</taxon>
        <taxon>Castorimorpha</taxon>
        <taxon>Castoridae</taxon>
        <taxon>Castor</taxon>
    </lineage>
</organism>
<dbReference type="GO" id="GO:0005856">
    <property type="term" value="C:cytoskeleton"/>
    <property type="evidence" value="ECO:0007669"/>
    <property type="project" value="UniProtKB-SubCell"/>
</dbReference>
<reference evidence="9" key="1">
    <citation type="submission" date="2025-08" db="UniProtKB">
        <authorList>
            <consortium name="RefSeq"/>
        </authorList>
    </citation>
    <scope>IDENTIFICATION</scope>
    <source>
        <tissue evidence="9">Leukocyte</tissue>
    </source>
</reference>
<protein>
    <submittedName>
        <fullName evidence="9">Tropomyosin alpha-4 chain-like</fullName>
    </submittedName>
</protein>
<dbReference type="AlphaFoldDB" id="A0A8B7VBZ9"/>
<keyword evidence="5" id="KW-0514">Muscle protein</keyword>
<sequence length="217" mass="25179">MASLSSLMEVKHKIRALEQQVEQAEDRAQGLQRELDREWERRIQLVEMELHRAQRRLATAQQKLDEAEKAANKRKREMEVMEKRAMEDKEKMEMQLKEAKHMAEEADRKYRAAAHKLVILEGELHGAQRRAELYELKCSALEEDLRNITVNPKSLKAASEKYSGRGDKYDEEIKLVSDKLKEAETCADLAETTVAKLKKTIEDLEEKLAEAKEEDMA</sequence>
<keyword evidence="7" id="KW-0963">Cytoplasm</keyword>
<gene>
    <name evidence="9" type="primary">LOC109692301</name>
</gene>
<dbReference type="RefSeq" id="XP_020028429.1">
    <property type="nucleotide sequence ID" value="XM_020172840.1"/>
</dbReference>
<dbReference type="InterPro" id="IPR014751">
    <property type="entry name" value="XRCC4-like_C"/>
</dbReference>
<dbReference type="InterPro" id="IPR000533">
    <property type="entry name" value="Tropomyosin"/>
</dbReference>
<dbReference type="Pfam" id="PF00261">
    <property type="entry name" value="Tropomyosin"/>
    <property type="match status" value="1"/>
</dbReference>
<evidence type="ECO:0000313" key="9">
    <source>
        <dbReference type="RefSeq" id="XP_020028429.1"/>
    </source>
</evidence>
<comment type="subcellular location">
    <subcellularLocation>
        <location evidence="1">Cytoplasm</location>
        <location evidence="1">Cytoskeleton</location>
    </subcellularLocation>
</comment>
<feature type="coiled-coil region" evidence="8">
    <location>
        <begin position="7"/>
        <end position="151"/>
    </location>
</feature>
<evidence type="ECO:0000256" key="6">
    <source>
        <dbReference type="ARBA" id="ARBA00023203"/>
    </source>
</evidence>
<dbReference type="RefSeq" id="XP_073904492.1">
    <property type="nucleotide sequence ID" value="XM_074048391.1"/>
</dbReference>
<evidence type="ECO:0000256" key="8">
    <source>
        <dbReference type="SAM" id="Coils"/>
    </source>
</evidence>